<dbReference type="Proteomes" id="UP000504636">
    <property type="component" value="Unplaced"/>
</dbReference>
<dbReference type="AlphaFoldDB" id="A0A6A6Z5L0"/>
<dbReference type="EMBL" id="MU003693">
    <property type="protein sequence ID" value="KAF2816386.1"/>
    <property type="molecule type" value="Genomic_DNA"/>
</dbReference>
<feature type="compositionally biased region" description="Low complexity" evidence="1">
    <location>
        <begin position="60"/>
        <end position="69"/>
    </location>
</feature>
<evidence type="ECO:0000313" key="3">
    <source>
        <dbReference type="Proteomes" id="UP000504636"/>
    </source>
</evidence>
<dbReference type="GeneID" id="54459770"/>
<feature type="region of interest" description="Disordered" evidence="1">
    <location>
        <begin position="30"/>
        <end position="69"/>
    </location>
</feature>
<evidence type="ECO:0000313" key="2">
    <source>
        <dbReference type="EMBL" id="KAF2816386.1"/>
    </source>
</evidence>
<keyword evidence="3" id="KW-1185">Reference proteome</keyword>
<evidence type="ECO:0000256" key="1">
    <source>
        <dbReference type="SAM" id="MobiDB-lite"/>
    </source>
</evidence>
<protein>
    <recommendedName>
        <fullName evidence="5">Zn(2)-C6 fungal-type domain-containing protein</fullName>
    </recommendedName>
</protein>
<organism evidence="2">
    <name type="scientific">Mytilinidion resinicola</name>
    <dbReference type="NCBI Taxonomy" id="574789"/>
    <lineage>
        <taxon>Eukaryota</taxon>
        <taxon>Fungi</taxon>
        <taxon>Dikarya</taxon>
        <taxon>Ascomycota</taxon>
        <taxon>Pezizomycotina</taxon>
        <taxon>Dothideomycetes</taxon>
        <taxon>Pleosporomycetidae</taxon>
        <taxon>Mytilinidiales</taxon>
        <taxon>Mytilinidiaceae</taxon>
        <taxon>Mytilinidion</taxon>
    </lineage>
</organism>
<reference evidence="4" key="2">
    <citation type="submission" date="2020-04" db="EMBL/GenBank/DDBJ databases">
        <authorList>
            <consortium name="NCBI Genome Project"/>
        </authorList>
    </citation>
    <scope>NUCLEOTIDE SEQUENCE</scope>
    <source>
        <strain evidence="4">CBS 304.34</strain>
    </source>
</reference>
<proteinExistence type="predicted"/>
<reference evidence="4" key="3">
    <citation type="submission" date="2025-04" db="UniProtKB">
        <authorList>
            <consortium name="RefSeq"/>
        </authorList>
    </citation>
    <scope>IDENTIFICATION</scope>
    <source>
        <strain evidence="4">CBS 304.34</strain>
    </source>
</reference>
<gene>
    <name evidence="2 4" type="ORF">BDZ99DRAFT_458262</name>
</gene>
<evidence type="ECO:0008006" key="5">
    <source>
        <dbReference type="Google" id="ProtNLM"/>
    </source>
</evidence>
<evidence type="ECO:0000313" key="4">
    <source>
        <dbReference type="RefSeq" id="XP_033583350.1"/>
    </source>
</evidence>
<name>A0A6A6Z5L0_9PEZI</name>
<reference evidence="2 4" key="1">
    <citation type="journal article" date="2020" name="Stud. Mycol.">
        <title>101 Dothideomycetes genomes: a test case for predicting lifestyles and emergence of pathogens.</title>
        <authorList>
            <person name="Haridas S."/>
            <person name="Albert R."/>
            <person name="Binder M."/>
            <person name="Bloem J."/>
            <person name="Labutti K."/>
            <person name="Salamov A."/>
            <person name="Andreopoulos B."/>
            <person name="Baker S."/>
            <person name="Barry K."/>
            <person name="Bills G."/>
            <person name="Bluhm B."/>
            <person name="Cannon C."/>
            <person name="Castanera R."/>
            <person name="Culley D."/>
            <person name="Daum C."/>
            <person name="Ezra D."/>
            <person name="Gonzalez J."/>
            <person name="Henrissat B."/>
            <person name="Kuo A."/>
            <person name="Liang C."/>
            <person name="Lipzen A."/>
            <person name="Lutzoni F."/>
            <person name="Magnuson J."/>
            <person name="Mondo S."/>
            <person name="Nolan M."/>
            <person name="Ohm R."/>
            <person name="Pangilinan J."/>
            <person name="Park H.-J."/>
            <person name="Ramirez L."/>
            <person name="Alfaro M."/>
            <person name="Sun H."/>
            <person name="Tritt A."/>
            <person name="Yoshinaga Y."/>
            <person name="Zwiers L.-H."/>
            <person name="Turgeon B."/>
            <person name="Goodwin S."/>
            <person name="Spatafora J."/>
            <person name="Crous P."/>
            <person name="Grigoriev I."/>
        </authorList>
    </citation>
    <scope>NUCLEOTIDE SEQUENCE</scope>
    <source>
        <strain evidence="2 4">CBS 304.34</strain>
    </source>
</reference>
<dbReference type="RefSeq" id="XP_033583350.1">
    <property type="nucleotide sequence ID" value="XM_033718877.1"/>
</dbReference>
<sequence>MRCIRESSQAKCNRCLVASADCIFSVARKAGRPPSTLPKAISRRSSTGQQPLQQPSPARSSSGNFSLSSSSQDEFARSLLEDYPTSSLFSDALSESTIPTLDAWSDGLSGPGNNDVQDFHELWLSNYLAAGTFDQGNGDGQIAIEAFPPPLTTPST</sequence>
<accession>A0A6A6Z5L0</accession>
<feature type="compositionally biased region" description="Polar residues" evidence="1">
    <location>
        <begin position="43"/>
        <end position="59"/>
    </location>
</feature>